<evidence type="ECO:0000313" key="4">
    <source>
        <dbReference type="EMBL" id="ANZ66362.1"/>
    </source>
</evidence>
<organism evidence="4 5">
    <name type="scientific">Secundilactobacillus paracollinoides</name>
    <dbReference type="NCBI Taxonomy" id="240427"/>
    <lineage>
        <taxon>Bacteria</taxon>
        <taxon>Bacillati</taxon>
        <taxon>Bacillota</taxon>
        <taxon>Bacilli</taxon>
        <taxon>Lactobacillales</taxon>
        <taxon>Lactobacillaceae</taxon>
        <taxon>Secundilactobacillus</taxon>
    </lineage>
</organism>
<keyword evidence="2" id="KW-0732">Signal</keyword>
<proteinExistence type="predicted"/>
<evidence type="ECO:0000256" key="1">
    <source>
        <dbReference type="SAM" id="MobiDB-lite"/>
    </source>
</evidence>
<feature type="chain" id="PRO_5008539176" description="Bacterial Ig domain-containing protein" evidence="2">
    <location>
        <begin position="34"/>
        <end position="265"/>
    </location>
</feature>
<reference evidence="4 5" key="1">
    <citation type="submission" date="2016-03" db="EMBL/GenBank/DDBJ databases">
        <title>Pediococcus and Lactobacillus from brewery environment - whole genome sequencing and assembly.</title>
        <authorList>
            <person name="Behr J."/>
            <person name="Geissler A.J."/>
            <person name="Vogel R.F."/>
        </authorList>
    </citation>
    <scope>NUCLEOTIDE SEQUENCE [LARGE SCALE GENOMIC DNA]</scope>
    <source>
        <strain evidence="4 5">TMW 1.1995</strain>
    </source>
</reference>
<evidence type="ECO:0000256" key="2">
    <source>
        <dbReference type="SAM" id="SignalP"/>
    </source>
</evidence>
<dbReference type="OrthoDB" id="2287221at2"/>
<dbReference type="KEGG" id="lpd:AYR62_12665"/>
<name>A0A1B2IWE5_9LACO</name>
<dbReference type="InterPro" id="IPR013783">
    <property type="entry name" value="Ig-like_fold"/>
</dbReference>
<feature type="signal peptide" evidence="2">
    <location>
        <begin position="1"/>
        <end position="33"/>
    </location>
</feature>
<dbReference type="EMBL" id="CP014924">
    <property type="protein sequence ID" value="ANZ66362.1"/>
    <property type="molecule type" value="Genomic_DNA"/>
</dbReference>
<gene>
    <name evidence="4" type="ORF">AYR63_03885</name>
</gene>
<dbReference type="AlphaFoldDB" id="A0A1B2IWE5"/>
<evidence type="ECO:0000259" key="3">
    <source>
        <dbReference type="Pfam" id="PF17936"/>
    </source>
</evidence>
<dbReference type="RefSeq" id="WP_054710616.1">
    <property type="nucleotide sequence ID" value="NZ_CP014912.1"/>
</dbReference>
<sequence length="265" mass="28162">MKKMAVVTASLVAAFGLMGLGAASYTSQTTANAATTSTSPTISVNTIYNNSTKVTGKATKGVAVVIRNAKNKTIAKGTASSSTGAYSVKLPSTEKTGTKLYVYAHNNKTGRYFYRIMTVKAASTKSSTTSSSTSSKTTSTSSSSSSKSTSSAASFKISTPTGTWKSATYKGWAIQYTFSQKTGLTEKVTYGKKTAYPVKYATYSVTTKTPTFWKINVTPKTGSKSSFYMRFTAKNKFVIVNSKNQVIKASVGKAPAANYTYTLQK</sequence>
<keyword evidence="5" id="KW-1185">Reference proteome</keyword>
<dbReference type="Pfam" id="PF17936">
    <property type="entry name" value="Big_6"/>
    <property type="match status" value="1"/>
</dbReference>
<protein>
    <recommendedName>
        <fullName evidence="3">Bacterial Ig domain-containing protein</fullName>
    </recommendedName>
</protein>
<dbReference type="STRING" id="240427.AYR62_12665"/>
<feature type="region of interest" description="Disordered" evidence="1">
    <location>
        <begin position="126"/>
        <end position="150"/>
    </location>
</feature>
<dbReference type="Gene3D" id="2.60.40.10">
    <property type="entry name" value="Immunoglobulins"/>
    <property type="match status" value="1"/>
</dbReference>
<dbReference type="Proteomes" id="UP000093267">
    <property type="component" value="Chromosome"/>
</dbReference>
<feature type="domain" description="Bacterial Ig" evidence="3">
    <location>
        <begin position="42"/>
        <end position="107"/>
    </location>
</feature>
<dbReference type="InterPro" id="IPR041498">
    <property type="entry name" value="Big_6"/>
</dbReference>
<evidence type="ECO:0000313" key="5">
    <source>
        <dbReference type="Proteomes" id="UP000093267"/>
    </source>
</evidence>
<accession>A0A1B2IWE5</accession>